<dbReference type="RefSeq" id="WP_229514133.1">
    <property type="nucleotide sequence ID" value="NZ_AP024956.1"/>
</dbReference>
<reference evidence="1 2" key="1">
    <citation type="journal article" date="2022" name="Front. Microbiol.">
        <title>Identification and characterization of a novel class of self-sufficient cytochrome P450 hydroxylase involved in cyclohexanecarboxylate degradation in Paraburkholderia terrae strain KU-64.</title>
        <authorList>
            <person name="Yamamoto T."/>
            <person name="Hasegawa Y."/>
            <person name="Iwaki H."/>
        </authorList>
    </citation>
    <scope>NUCLEOTIDE SEQUENCE [LARGE SCALE GENOMIC DNA]</scope>
    <source>
        <strain evidence="1 2">KU-64</strain>
    </source>
</reference>
<proteinExistence type="predicted"/>
<protein>
    <submittedName>
        <fullName evidence="1">Uncharacterized protein</fullName>
    </submittedName>
</protein>
<evidence type="ECO:0000313" key="1">
    <source>
        <dbReference type="EMBL" id="BCZ81848.1"/>
    </source>
</evidence>
<keyword evidence="2" id="KW-1185">Reference proteome</keyword>
<dbReference type="Proteomes" id="UP001319874">
    <property type="component" value="Chromosome 2"/>
</dbReference>
<dbReference type="EMBL" id="AP024956">
    <property type="protein sequence ID" value="BCZ81848.1"/>
    <property type="molecule type" value="Genomic_DNA"/>
</dbReference>
<accession>A0ABM7TTM6</accession>
<organism evidence="1 2">
    <name type="scientific">Paraburkholderia terrae</name>
    <dbReference type="NCBI Taxonomy" id="311230"/>
    <lineage>
        <taxon>Bacteria</taxon>
        <taxon>Pseudomonadati</taxon>
        <taxon>Pseudomonadota</taxon>
        <taxon>Betaproteobacteria</taxon>
        <taxon>Burkholderiales</taxon>
        <taxon>Burkholderiaceae</taxon>
        <taxon>Paraburkholderia</taxon>
    </lineage>
</organism>
<evidence type="ECO:0000313" key="2">
    <source>
        <dbReference type="Proteomes" id="UP001319874"/>
    </source>
</evidence>
<name>A0ABM7TTM6_9BURK</name>
<gene>
    <name evidence="1" type="ORF">PTKU64_55230</name>
</gene>
<sequence>MGSFMDNESDTLRLLDSVPMPAPVSTEPFVIADEGRAMLVYRIAPSDFHGYGPFVRNEEPFCLVRFNGAVFQSLGPPNDEELSQHVLYAKGLRSYGAYEVLNSSLVAEWWPNAPRTIALRHFIFTFEDSSFECVASECRLDGVHGAADVACREAFPRLR</sequence>